<evidence type="ECO:0000313" key="2">
    <source>
        <dbReference type="EMBL" id="KPN30533.1"/>
    </source>
</evidence>
<feature type="compositionally biased region" description="Low complexity" evidence="1">
    <location>
        <begin position="78"/>
        <end position="94"/>
    </location>
</feature>
<organism evidence="2 3">
    <name type="scientific">Halolamina pelagica</name>
    <dbReference type="NCBI Taxonomy" id="699431"/>
    <lineage>
        <taxon>Archaea</taxon>
        <taxon>Methanobacteriati</taxon>
        <taxon>Methanobacteriota</taxon>
        <taxon>Stenosarchaea group</taxon>
        <taxon>Halobacteria</taxon>
        <taxon>Halobacteriales</taxon>
        <taxon>Haloferacaceae</taxon>
    </lineage>
</organism>
<feature type="compositionally biased region" description="Low complexity" evidence="1">
    <location>
        <begin position="59"/>
        <end position="71"/>
    </location>
</feature>
<dbReference type="STRING" id="699431.SY89_01268"/>
<comment type="caution">
    <text evidence="2">The sequence shown here is derived from an EMBL/GenBank/DDBJ whole genome shotgun (WGS) entry which is preliminary data.</text>
</comment>
<dbReference type="EMBL" id="LGUC01000001">
    <property type="protein sequence ID" value="KPN30533.1"/>
    <property type="molecule type" value="Genomic_DNA"/>
</dbReference>
<proteinExistence type="predicted"/>
<sequence length="100" mass="10100">MSSVITGAFALAGLRCFAVSVQYRRVVAAPVGVGQAVAAVPVVLASQLLIPPRIAFASKPSSRSRPAATAAVDPLKQTTAISRSSGSSAAETSSPMKFSP</sequence>
<evidence type="ECO:0000313" key="3">
    <source>
        <dbReference type="Proteomes" id="UP000050535"/>
    </source>
</evidence>
<accession>A0A0P7HAQ5</accession>
<dbReference type="AlphaFoldDB" id="A0A0P7HAQ5"/>
<reference evidence="3" key="1">
    <citation type="submission" date="2013-11" db="EMBL/GenBank/DDBJ databases">
        <authorList>
            <person name="Hoang H.T."/>
            <person name="Killian M.L."/>
            <person name="Madson D.M."/>
            <person name="Arruda P.H.E."/>
            <person name="Sun D."/>
            <person name="Schwartz K.J."/>
            <person name="Yoon K."/>
        </authorList>
    </citation>
    <scope>NUCLEOTIDE SEQUENCE [LARGE SCALE GENOMIC DNA]</scope>
    <source>
        <strain evidence="3">CDK2</strain>
    </source>
</reference>
<feature type="region of interest" description="Disordered" evidence="1">
    <location>
        <begin position="59"/>
        <end position="100"/>
    </location>
</feature>
<dbReference type="PATRIC" id="fig|699431.3.peg.1296"/>
<gene>
    <name evidence="2" type="ORF">SY89_01268</name>
</gene>
<dbReference type="Proteomes" id="UP000050535">
    <property type="component" value="Unassembled WGS sequence"/>
</dbReference>
<name>A0A0P7HAQ5_9EURY</name>
<keyword evidence="3" id="KW-1185">Reference proteome</keyword>
<protein>
    <submittedName>
        <fullName evidence="2">Uncharacterized protein</fullName>
    </submittedName>
</protein>
<evidence type="ECO:0000256" key="1">
    <source>
        <dbReference type="SAM" id="MobiDB-lite"/>
    </source>
</evidence>